<evidence type="ECO:0000313" key="2">
    <source>
        <dbReference type="EMBL" id="BDI28041.1"/>
    </source>
</evidence>
<organism evidence="2 3">
    <name type="scientific">Capsulimonas corticalis</name>
    <dbReference type="NCBI Taxonomy" id="2219043"/>
    <lineage>
        <taxon>Bacteria</taxon>
        <taxon>Bacillati</taxon>
        <taxon>Armatimonadota</taxon>
        <taxon>Armatimonadia</taxon>
        <taxon>Capsulimonadales</taxon>
        <taxon>Capsulimonadaceae</taxon>
        <taxon>Capsulimonas</taxon>
    </lineage>
</organism>
<dbReference type="RefSeq" id="WP_119319999.1">
    <property type="nucleotide sequence ID" value="NZ_AP025739.1"/>
</dbReference>
<name>A0A402CRL1_9BACT</name>
<dbReference type="SUPFAM" id="SSF53300">
    <property type="entry name" value="vWA-like"/>
    <property type="match status" value="1"/>
</dbReference>
<dbReference type="OrthoDB" id="8212363at2"/>
<dbReference type="Proteomes" id="UP000287394">
    <property type="component" value="Chromosome"/>
</dbReference>
<dbReference type="KEGG" id="ccot:CCAX7_000920"/>
<keyword evidence="3" id="KW-1185">Reference proteome</keyword>
<evidence type="ECO:0000259" key="1">
    <source>
        <dbReference type="Pfam" id="PF00092"/>
    </source>
</evidence>
<reference evidence="2 3" key="1">
    <citation type="journal article" date="2019" name="Int. J. Syst. Evol. Microbiol.">
        <title>Capsulimonas corticalis gen. nov., sp. nov., an aerobic capsulated bacterium, of a novel bacterial order, Capsulimonadales ord. nov., of the class Armatimonadia of the phylum Armatimonadetes.</title>
        <authorList>
            <person name="Li J."/>
            <person name="Kudo C."/>
            <person name="Tonouchi A."/>
        </authorList>
    </citation>
    <scope>NUCLEOTIDE SEQUENCE [LARGE SCALE GENOMIC DNA]</scope>
    <source>
        <strain evidence="2 3">AX-7</strain>
    </source>
</reference>
<sequence>MPVINDLTFEMKTLPTSHYGYSATRIDNLGATEYTLVSIVVDASSSVAGFQVELEKTLKGIVQACQYSPRADNLLLRLVEFSGDVRELHGFKMLECCRPADYEKVLHVGGSTSLYDAAENAISATVDYGKQLGVGGFSANAILFVITDGGDNTSKHTAQGVRDAMARAVSDEYVEMALSVLIGVNVRDKQVSQDLQRAYQDGGFSQYIEMASANAQTLATLAEFVSRSISMQSQALGSGVAPAPLKF</sequence>
<dbReference type="AlphaFoldDB" id="A0A402CRL1"/>
<gene>
    <name evidence="2" type="ORF">CCAX7_000920</name>
</gene>
<protein>
    <recommendedName>
        <fullName evidence="1">VWFA domain-containing protein</fullName>
    </recommendedName>
</protein>
<evidence type="ECO:0000313" key="3">
    <source>
        <dbReference type="Proteomes" id="UP000287394"/>
    </source>
</evidence>
<dbReference type="Gene3D" id="3.40.50.410">
    <property type="entry name" value="von Willebrand factor, type A domain"/>
    <property type="match status" value="1"/>
</dbReference>
<dbReference type="Pfam" id="PF00092">
    <property type="entry name" value="VWA"/>
    <property type="match status" value="1"/>
</dbReference>
<dbReference type="InterPro" id="IPR002035">
    <property type="entry name" value="VWF_A"/>
</dbReference>
<dbReference type="InterPro" id="IPR036465">
    <property type="entry name" value="vWFA_dom_sf"/>
</dbReference>
<accession>A0A402CRL1</accession>
<dbReference type="EMBL" id="AP025739">
    <property type="protein sequence ID" value="BDI28041.1"/>
    <property type="molecule type" value="Genomic_DNA"/>
</dbReference>
<feature type="domain" description="VWFA" evidence="1">
    <location>
        <begin position="38"/>
        <end position="203"/>
    </location>
</feature>
<proteinExistence type="predicted"/>